<reference evidence="4" key="1">
    <citation type="journal article" date="2019" name="Int. J. Syst. Evol. Microbiol.">
        <title>The Global Catalogue of Microorganisms (GCM) 10K type strain sequencing project: providing services to taxonomists for standard genome sequencing and annotation.</title>
        <authorList>
            <consortium name="The Broad Institute Genomics Platform"/>
            <consortium name="The Broad Institute Genome Sequencing Center for Infectious Disease"/>
            <person name="Wu L."/>
            <person name="Ma J."/>
        </authorList>
    </citation>
    <scope>NUCLEOTIDE SEQUENCE [LARGE SCALE GENOMIC DNA]</scope>
    <source>
        <strain evidence="4">IBRC-M 10987</strain>
    </source>
</reference>
<gene>
    <name evidence="3" type="ORF">ACFOZ8_18915</name>
</gene>
<dbReference type="EMBL" id="JBHSAM010000028">
    <property type="protein sequence ID" value="MFC4101721.1"/>
    <property type="molecule type" value="Genomic_DNA"/>
</dbReference>
<protein>
    <recommendedName>
        <fullName evidence="2">YqbQ/XkdQ domain-containing protein</fullName>
    </recommendedName>
</protein>
<sequence>MSWSIVYEGKDGSVYLDDIVKQIRWTGDISQPSRKLSVNLANTSNGRDRLIEIEKGRGLMLLLDKKELFRGVIFADSIDSEGQMSVTAYDENIYLSKNKDTRIFRNMTASSIIKKLCNEFSIPTGDIDDTRYVLPKQIYRDKTLYEMMATALKESAKQNGLRFDLASRQGKLMLLARKKQEKIWMLENGANLLSASYSQSIEQMRTQIKVMGGDPEKKAQSAMAKDAELIRRFGLMQHFEKPEQEMTKSQLEQRAKQLLKDLGTIEDEAKIDCVGIADVTAGAIVAVRETMTGMEGAYYVATDEHTFEGGVHKMSLTLSATDD</sequence>
<dbReference type="Proteomes" id="UP001595715">
    <property type="component" value="Unassembled WGS sequence"/>
</dbReference>
<dbReference type="SUPFAM" id="SSF69279">
    <property type="entry name" value="Phage tail proteins"/>
    <property type="match status" value="1"/>
</dbReference>
<feature type="domain" description="YqbQ/XkdQ" evidence="2">
    <location>
        <begin position="23"/>
        <end position="318"/>
    </location>
</feature>
<name>A0ABV8K6T0_9BACL</name>
<keyword evidence="1" id="KW-0175">Coiled coil</keyword>
<dbReference type="RefSeq" id="WP_377720320.1">
    <property type="nucleotide sequence ID" value="NZ_JBHSAM010000028.1"/>
</dbReference>
<evidence type="ECO:0000259" key="2">
    <source>
        <dbReference type="Pfam" id="PF24032"/>
    </source>
</evidence>
<dbReference type="InterPro" id="IPR056937">
    <property type="entry name" value="YqbQ/XkdQ"/>
</dbReference>
<feature type="coiled-coil region" evidence="1">
    <location>
        <begin position="241"/>
        <end position="268"/>
    </location>
</feature>
<proteinExistence type="predicted"/>
<organism evidence="3 4">
    <name type="scientific">Paenibacillus xanthanilyticus</name>
    <dbReference type="NCBI Taxonomy" id="1783531"/>
    <lineage>
        <taxon>Bacteria</taxon>
        <taxon>Bacillati</taxon>
        <taxon>Bacillota</taxon>
        <taxon>Bacilli</taxon>
        <taxon>Bacillales</taxon>
        <taxon>Paenibacillaceae</taxon>
        <taxon>Paenibacillus</taxon>
    </lineage>
</organism>
<comment type="caution">
    <text evidence="3">The sequence shown here is derived from an EMBL/GenBank/DDBJ whole genome shotgun (WGS) entry which is preliminary data.</text>
</comment>
<evidence type="ECO:0000313" key="4">
    <source>
        <dbReference type="Proteomes" id="UP001595715"/>
    </source>
</evidence>
<evidence type="ECO:0000313" key="3">
    <source>
        <dbReference type="EMBL" id="MFC4101721.1"/>
    </source>
</evidence>
<dbReference type="Pfam" id="PF24032">
    <property type="entry name" value="YQBQ"/>
    <property type="match status" value="1"/>
</dbReference>
<evidence type="ECO:0000256" key="1">
    <source>
        <dbReference type="SAM" id="Coils"/>
    </source>
</evidence>
<accession>A0ABV8K6T0</accession>
<keyword evidence="4" id="KW-1185">Reference proteome</keyword>